<evidence type="ECO:0000313" key="2">
    <source>
        <dbReference type="EMBL" id="KAL0482725.1"/>
    </source>
</evidence>
<feature type="compositionally biased region" description="Low complexity" evidence="1">
    <location>
        <begin position="277"/>
        <end position="290"/>
    </location>
</feature>
<evidence type="ECO:0008006" key="4">
    <source>
        <dbReference type="Google" id="ProtNLM"/>
    </source>
</evidence>
<gene>
    <name evidence="2" type="ORF">AKO1_014270</name>
</gene>
<accession>A0AAW2YZX8</accession>
<organism evidence="2 3">
    <name type="scientific">Acrasis kona</name>
    <dbReference type="NCBI Taxonomy" id="1008807"/>
    <lineage>
        <taxon>Eukaryota</taxon>
        <taxon>Discoba</taxon>
        <taxon>Heterolobosea</taxon>
        <taxon>Tetramitia</taxon>
        <taxon>Eutetramitia</taxon>
        <taxon>Acrasidae</taxon>
        <taxon>Acrasis</taxon>
    </lineage>
</organism>
<protein>
    <recommendedName>
        <fullName evidence="4">SAGA-associated factor 11</fullName>
    </recommendedName>
</protein>
<feature type="region of interest" description="Disordered" evidence="1">
    <location>
        <begin position="277"/>
        <end position="320"/>
    </location>
</feature>
<comment type="caution">
    <text evidence="2">The sequence shown here is derived from an EMBL/GenBank/DDBJ whole genome shotgun (WGS) entry which is preliminary data.</text>
</comment>
<evidence type="ECO:0000256" key="1">
    <source>
        <dbReference type="SAM" id="MobiDB-lite"/>
    </source>
</evidence>
<dbReference type="AlphaFoldDB" id="A0AAW2YZX8"/>
<proteinExistence type="predicted"/>
<feature type="compositionally biased region" description="Basic residues" evidence="1">
    <location>
        <begin position="243"/>
        <end position="256"/>
    </location>
</feature>
<feature type="region of interest" description="Disordered" evidence="1">
    <location>
        <begin position="173"/>
        <end position="203"/>
    </location>
</feature>
<evidence type="ECO:0000313" key="3">
    <source>
        <dbReference type="Proteomes" id="UP001431209"/>
    </source>
</evidence>
<feature type="region of interest" description="Disordered" evidence="1">
    <location>
        <begin position="216"/>
        <end position="263"/>
    </location>
</feature>
<feature type="compositionally biased region" description="Basic and acidic residues" evidence="1">
    <location>
        <begin position="184"/>
        <end position="195"/>
    </location>
</feature>
<keyword evidence="3" id="KW-1185">Reference proteome</keyword>
<name>A0AAW2YZX8_9EUKA</name>
<dbReference type="EMBL" id="JAOPGA020000886">
    <property type="protein sequence ID" value="KAL0482725.1"/>
    <property type="molecule type" value="Genomic_DNA"/>
</dbReference>
<sequence>MRGCKNYEDRGEEGFSSNTCFGLENAETLSYSKDNQNSFTTKNSECGIAETIRQLEEETKNLASLLPGKLRSKAEVNESPPNLFSAIPHKYEKVFRQDPLSEKISVVRCKLCKSVVLESCFQNHVDYCLKAASAPPKSIETVITPSKVEEEVADYDLELATALSASLAEQSDSIKTKKSTLKQKRPENTEKQDVKLKKKTSKKTINPIIEEHVPVDAPTLEGDTISQQNGSITEDPVIDANNKRKASTLKKPKSKRNKNDTTQEVVILNQDIHMESVPTEVTKITTPTTKKAPKKEKDPNAPKSNRGRKPKLITSQEPTTLHYDQSLSVFKVSEQQPSAASNQMKYDHLPMHKPIQSQQIIVPAQPLQQNASTTMTLADRKKVMKTNINMNAPSSAQHLISVPQHAQPKPHQPLTHTPLNASFPIGDNYRNTHSNNVFSHYAQETKSPTTTQMVPPIHQMDSINYSHPLLHPHSSNSTPNYTSFHNGQPMNSSTHSQSYNVRSNAPPYHSPINNDLIFGQNYQPHNPYHHAYPSPTSYHYHHQQSTTSYLPNNIFEQKYNQPTPFNNIYGGNNNGHMPYTHQLLNPIKNNGQGMNNSNYTPPPIQHYDGRQNQMRPTPNYTFSTNNQHSYMNNDLM</sequence>
<dbReference type="Proteomes" id="UP001431209">
    <property type="component" value="Unassembled WGS sequence"/>
</dbReference>
<reference evidence="2 3" key="1">
    <citation type="submission" date="2024-03" db="EMBL/GenBank/DDBJ databases">
        <title>The Acrasis kona genome and developmental transcriptomes reveal deep origins of eukaryotic multicellular pathways.</title>
        <authorList>
            <person name="Sheikh S."/>
            <person name="Fu C.-J."/>
            <person name="Brown M.W."/>
            <person name="Baldauf S.L."/>
        </authorList>
    </citation>
    <scope>NUCLEOTIDE SEQUENCE [LARGE SCALE GENOMIC DNA]</scope>
    <source>
        <strain evidence="2 3">ATCC MYA-3509</strain>
    </source>
</reference>